<evidence type="ECO:0000313" key="5">
    <source>
        <dbReference type="Proteomes" id="UP000827892"/>
    </source>
</evidence>
<evidence type="ECO:0000313" key="6">
    <source>
        <dbReference type="Proteomes" id="UP000829354"/>
    </source>
</evidence>
<reference evidence="3 5" key="2">
    <citation type="submission" date="2022-05" db="EMBL/GenBank/DDBJ databases">
        <title>Chromosome-level reference genomes for two strains of Caenorhabditis briggsae: an improved platform for comparative genomics.</title>
        <authorList>
            <person name="Stevens L."/>
            <person name="Andersen E.C."/>
        </authorList>
    </citation>
    <scope>NUCLEOTIDE SEQUENCE [LARGE SCALE GENOMIC DNA]</scope>
    <source>
        <strain evidence="3">QX1410_ONT</strain>
        <tissue evidence="3">Whole-organism</tissue>
    </source>
</reference>
<feature type="region of interest" description="Disordered" evidence="1">
    <location>
        <begin position="29"/>
        <end position="56"/>
    </location>
</feature>
<dbReference type="Proteomes" id="UP000827892">
    <property type="component" value="Chromosome III"/>
</dbReference>
<feature type="compositionally biased region" description="Polar residues" evidence="1">
    <location>
        <begin position="38"/>
        <end position="56"/>
    </location>
</feature>
<organism evidence="4 6">
    <name type="scientific">Caenorhabditis briggsae</name>
    <dbReference type="NCBI Taxonomy" id="6238"/>
    <lineage>
        <taxon>Eukaryota</taxon>
        <taxon>Metazoa</taxon>
        <taxon>Ecdysozoa</taxon>
        <taxon>Nematoda</taxon>
        <taxon>Chromadorea</taxon>
        <taxon>Rhabditida</taxon>
        <taxon>Rhabditina</taxon>
        <taxon>Rhabditomorpha</taxon>
        <taxon>Rhabditoidea</taxon>
        <taxon>Rhabditidae</taxon>
        <taxon>Peloderinae</taxon>
        <taxon>Caenorhabditis</taxon>
    </lineage>
</organism>
<feature type="chain" id="PRO_5044707100" description="Secreted protein" evidence="2">
    <location>
        <begin position="23"/>
        <end position="71"/>
    </location>
</feature>
<dbReference type="Proteomes" id="UP000829354">
    <property type="component" value="Chromosome III"/>
</dbReference>
<dbReference type="EMBL" id="CP090893">
    <property type="protein sequence ID" value="ULT98597.1"/>
    <property type="molecule type" value="Genomic_DNA"/>
</dbReference>
<dbReference type="EMBL" id="CP092622">
    <property type="protein sequence ID" value="UMM21311.1"/>
    <property type="molecule type" value="Genomic_DNA"/>
</dbReference>
<dbReference type="AlphaFoldDB" id="A0AAE9EI52"/>
<evidence type="ECO:0008006" key="7">
    <source>
        <dbReference type="Google" id="ProtNLM"/>
    </source>
</evidence>
<proteinExistence type="predicted"/>
<feature type="signal peptide" evidence="2">
    <location>
        <begin position="1"/>
        <end position="22"/>
    </location>
</feature>
<keyword evidence="6" id="KW-1185">Reference proteome</keyword>
<accession>A0AAE9EI52</accession>
<gene>
    <name evidence="3" type="ORF">L3Y34_000160</name>
    <name evidence="4" type="ORF">L5515_003045</name>
</gene>
<protein>
    <recommendedName>
        <fullName evidence="7">Secreted protein</fullName>
    </recommendedName>
</protein>
<sequence>MKFSIFPIFFIFLIFSNIEVNGLRSIRSPARKFDPNRPTMSNQGQRLSNQQRKANEEVVNSQRNTEFLIIH</sequence>
<reference evidence="4 6" key="1">
    <citation type="submission" date="2022-04" db="EMBL/GenBank/DDBJ databases">
        <title>Chromosome-level reference genomes for two strains of Caenorhabditis briggsae: an improved platform for comparative genomics.</title>
        <authorList>
            <person name="Stevens L."/>
            <person name="Andersen E."/>
        </authorList>
    </citation>
    <scope>NUCLEOTIDE SEQUENCE [LARGE SCALE GENOMIC DNA]</scope>
    <source>
        <strain evidence="4">VX34</strain>
        <tissue evidence="4">Whole-organism</tissue>
    </source>
</reference>
<evidence type="ECO:0000256" key="2">
    <source>
        <dbReference type="SAM" id="SignalP"/>
    </source>
</evidence>
<name>A0AAE9EI52_CAEBR</name>
<evidence type="ECO:0000256" key="1">
    <source>
        <dbReference type="SAM" id="MobiDB-lite"/>
    </source>
</evidence>
<keyword evidence="2" id="KW-0732">Signal</keyword>
<evidence type="ECO:0000313" key="4">
    <source>
        <dbReference type="EMBL" id="UMM21311.1"/>
    </source>
</evidence>
<evidence type="ECO:0000313" key="3">
    <source>
        <dbReference type="EMBL" id="ULT98597.1"/>
    </source>
</evidence>